<evidence type="ECO:0000256" key="2">
    <source>
        <dbReference type="SAM" id="Phobius"/>
    </source>
</evidence>
<organism evidence="4 5">
    <name type="scientific">Sphingomonas olei</name>
    <dbReference type="NCBI Taxonomy" id="1886787"/>
    <lineage>
        <taxon>Bacteria</taxon>
        <taxon>Pseudomonadati</taxon>
        <taxon>Pseudomonadota</taxon>
        <taxon>Alphaproteobacteria</taxon>
        <taxon>Sphingomonadales</taxon>
        <taxon>Sphingomonadaceae</taxon>
        <taxon>Sphingomonas</taxon>
    </lineage>
</organism>
<evidence type="ECO:0000313" key="5">
    <source>
        <dbReference type="Proteomes" id="UP000308038"/>
    </source>
</evidence>
<feature type="domain" description="Cell wall hydrolase SleB" evidence="3">
    <location>
        <begin position="117"/>
        <end position="224"/>
    </location>
</feature>
<sequence length="416" mass="44662">MSALRPLHLILAVIAIAAIALPIIVVRLAPPIPERAFEAPPTARRIVTTPKVPPPPVEPVEYASIDPDDARAVNAAIPFVKGPVPAARPFRFVGGTEDFARATDCLAAAAYYEAGDDPPGQKAVAQVVLNRLRHPAFPKTVCGVVFQGAERATGCQFTFTCDGALGRTPSPAAWQRARDVATRALRGSVYKPVGWATHYHTDWVVPYWSSSLDKIAELHTHLFFRWTGWWGTSPAFNRGQQPGEAPIAKLAAVSDIHRIGADGPASAAALAAAPYKGTTPAPLGSDNEVFLTRLNPAQAASYPAMAMAACGARARCRFMGWTTAAAAATSLPLTNDQMHAMSFSYIRDRDSNLERFLWNCDEFRNRGSCMKRMMLRAVPVPKIDVPAKVPEPLEGVRRKSSAEPAAPTLGNAAGVE</sequence>
<feature type="region of interest" description="Disordered" evidence="1">
    <location>
        <begin position="391"/>
        <end position="416"/>
    </location>
</feature>
<gene>
    <name evidence="4" type="ORF">E5988_10540</name>
</gene>
<feature type="transmembrane region" description="Helical" evidence="2">
    <location>
        <begin position="7"/>
        <end position="29"/>
    </location>
</feature>
<keyword evidence="2" id="KW-0812">Transmembrane</keyword>
<keyword evidence="2" id="KW-1133">Transmembrane helix</keyword>
<reference evidence="4 5" key="1">
    <citation type="submission" date="2019-04" db="EMBL/GenBank/DDBJ databases">
        <title>Microbes associate with the intestines of laboratory mice.</title>
        <authorList>
            <person name="Navarre W."/>
            <person name="Wong E."/>
            <person name="Huang K.C."/>
            <person name="Tropini C."/>
            <person name="Ng K."/>
            <person name="Yu B."/>
        </authorList>
    </citation>
    <scope>NUCLEOTIDE SEQUENCE [LARGE SCALE GENOMIC DNA]</scope>
    <source>
        <strain evidence="4 5">NM83_B4-11</strain>
    </source>
</reference>
<protein>
    <submittedName>
        <fullName evidence="4">Cell wall hydrolase</fullName>
    </submittedName>
</protein>
<proteinExistence type="predicted"/>
<dbReference type="Pfam" id="PF07486">
    <property type="entry name" value="Hydrolase_2"/>
    <property type="match status" value="1"/>
</dbReference>
<evidence type="ECO:0000313" key="4">
    <source>
        <dbReference type="EMBL" id="THG39604.1"/>
    </source>
</evidence>
<keyword evidence="2" id="KW-0472">Membrane</keyword>
<evidence type="ECO:0000256" key="1">
    <source>
        <dbReference type="SAM" id="MobiDB-lite"/>
    </source>
</evidence>
<dbReference type="InterPro" id="IPR042047">
    <property type="entry name" value="SleB_dom1"/>
</dbReference>
<evidence type="ECO:0000259" key="3">
    <source>
        <dbReference type="Pfam" id="PF07486"/>
    </source>
</evidence>
<dbReference type="InterPro" id="IPR011105">
    <property type="entry name" value="Cell_wall_hydrolase_SleB"/>
</dbReference>
<dbReference type="Proteomes" id="UP000308038">
    <property type="component" value="Unassembled WGS sequence"/>
</dbReference>
<comment type="caution">
    <text evidence="4">The sequence shown here is derived from an EMBL/GenBank/DDBJ whole genome shotgun (WGS) entry which is preliminary data.</text>
</comment>
<keyword evidence="4" id="KW-0378">Hydrolase</keyword>
<dbReference type="Gene3D" id="1.10.10.2520">
    <property type="entry name" value="Cell wall hydrolase SleB, domain 1"/>
    <property type="match status" value="1"/>
</dbReference>
<dbReference type="RefSeq" id="WP_136451663.1">
    <property type="nucleotide sequence ID" value="NZ_SSTI01000007.1"/>
</dbReference>
<accession>A0ABY2QGM2</accession>
<dbReference type="EMBL" id="SSTI01000007">
    <property type="protein sequence ID" value="THG39604.1"/>
    <property type="molecule type" value="Genomic_DNA"/>
</dbReference>
<keyword evidence="5" id="KW-1185">Reference proteome</keyword>
<dbReference type="GO" id="GO:0016787">
    <property type="term" value="F:hydrolase activity"/>
    <property type="evidence" value="ECO:0007669"/>
    <property type="project" value="UniProtKB-KW"/>
</dbReference>
<name>A0ABY2QGM2_9SPHN</name>